<organism evidence="1 2">
    <name type="scientific">Alteribacillus iranensis</name>
    <dbReference type="NCBI Taxonomy" id="930128"/>
    <lineage>
        <taxon>Bacteria</taxon>
        <taxon>Bacillati</taxon>
        <taxon>Bacillota</taxon>
        <taxon>Bacilli</taxon>
        <taxon>Bacillales</taxon>
        <taxon>Bacillaceae</taxon>
        <taxon>Alteribacillus</taxon>
    </lineage>
</organism>
<proteinExistence type="predicted"/>
<evidence type="ECO:0000313" key="1">
    <source>
        <dbReference type="EMBL" id="SFE58118.1"/>
    </source>
</evidence>
<sequence length="82" mass="9501">MARKCTKIKHFNETDIRDFTTKASKSIQQAELTWNDNTVLHVKQSGRVAGFLYKQYEVQAVPFDIYVTSNVKDTNVTLMEEE</sequence>
<gene>
    <name evidence="1" type="ORF">SAMN05192532_102438</name>
</gene>
<dbReference type="EMBL" id="FONT01000002">
    <property type="protein sequence ID" value="SFE58118.1"/>
    <property type="molecule type" value="Genomic_DNA"/>
</dbReference>
<dbReference type="AlphaFoldDB" id="A0A1I2BQJ5"/>
<dbReference type="STRING" id="930128.SAMN05192532_102438"/>
<dbReference type="Proteomes" id="UP000199516">
    <property type="component" value="Unassembled WGS sequence"/>
</dbReference>
<dbReference type="RefSeq" id="WP_091658996.1">
    <property type="nucleotide sequence ID" value="NZ_FONT01000002.1"/>
</dbReference>
<accession>A0A1I2BQJ5</accession>
<protein>
    <submittedName>
        <fullName evidence="1">Uncharacterized protein</fullName>
    </submittedName>
</protein>
<evidence type="ECO:0000313" key="2">
    <source>
        <dbReference type="Proteomes" id="UP000199516"/>
    </source>
</evidence>
<keyword evidence="2" id="KW-1185">Reference proteome</keyword>
<name>A0A1I2BQJ5_9BACI</name>
<reference evidence="1 2" key="1">
    <citation type="submission" date="2016-10" db="EMBL/GenBank/DDBJ databases">
        <authorList>
            <person name="de Groot N.N."/>
        </authorList>
    </citation>
    <scope>NUCLEOTIDE SEQUENCE [LARGE SCALE GENOMIC DNA]</scope>
    <source>
        <strain evidence="1 2">DSM 23995</strain>
    </source>
</reference>